<comment type="caution">
    <text evidence="3">The sequence shown here is derived from an EMBL/GenBank/DDBJ whole genome shotgun (WGS) entry which is preliminary data.</text>
</comment>
<keyword evidence="1" id="KW-0175">Coiled coil</keyword>
<evidence type="ECO:0000256" key="1">
    <source>
        <dbReference type="SAM" id="Coils"/>
    </source>
</evidence>
<feature type="transmembrane region" description="Helical" evidence="2">
    <location>
        <begin position="51"/>
        <end position="72"/>
    </location>
</feature>
<name>A0AAN9NED3_PHACN</name>
<organism evidence="3 4">
    <name type="scientific">Phaseolus coccineus</name>
    <name type="common">Scarlet runner bean</name>
    <name type="synonym">Phaseolus multiflorus</name>
    <dbReference type="NCBI Taxonomy" id="3886"/>
    <lineage>
        <taxon>Eukaryota</taxon>
        <taxon>Viridiplantae</taxon>
        <taxon>Streptophyta</taxon>
        <taxon>Embryophyta</taxon>
        <taxon>Tracheophyta</taxon>
        <taxon>Spermatophyta</taxon>
        <taxon>Magnoliopsida</taxon>
        <taxon>eudicotyledons</taxon>
        <taxon>Gunneridae</taxon>
        <taxon>Pentapetalae</taxon>
        <taxon>rosids</taxon>
        <taxon>fabids</taxon>
        <taxon>Fabales</taxon>
        <taxon>Fabaceae</taxon>
        <taxon>Papilionoideae</taxon>
        <taxon>50 kb inversion clade</taxon>
        <taxon>NPAAA clade</taxon>
        <taxon>indigoferoid/millettioid clade</taxon>
        <taxon>Phaseoleae</taxon>
        <taxon>Phaseolus</taxon>
    </lineage>
</organism>
<keyword evidence="2" id="KW-0812">Transmembrane</keyword>
<keyword evidence="2" id="KW-1133">Transmembrane helix</keyword>
<evidence type="ECO:0000313" key="4">
    <source>
        <dbReference type="Proteomes" id="UP001374584"/>
    </source>
</evidence>
<proteinExistence type="predicted"/>
<feature type="transmembrane region" description="Helical" evidence="2">
    <location>
        <begin position="20"/>
        <end position="39"/>
    </location>
</feature>
<dbReference type="Proteomes" id="UP001374584">
    <property type="component" value="Unassembled WGS sequence"/>
</dbReference>
<protein>
    <submittedName>
        <fullName evidence="3">Uncharacterized protein</fullName>
    </submittedName>
</protein>
<dbReference type="AlphaFoldDB" id="A0AAN9NED3"/>
<keyword evidence="2" id="KW-0472">Membrane</keyword>
<dbReference type="EMBL" id="JAYMYR010000004">
    <property type="protein sequence ID" value="KAK7368318.1"/>
    <property type="molecule type" value="Genomic_DNA"/>
</dbReference>
<reference evidence="3 4" key="1">
    <citation type="submission" date="2024-01" db="EMBL/GenBank/DDBJ databases">
        <title>The genomes of 5 underutilized Papilionoideae crops provide insights into root nodulation and disease resistanc.</title>
        <authorList>
            <person name="Jiang F."/>
        </authorList>
    </citation>
    <scope>NUCLEOTIDE SEQUENCE [LARGE SCALE GENOMIC DNA]</scope>
    <source>
        <strain evidence="3">JINMINGXINNONG_FW02</strain>
        <tissue evidence="3">Leaves</tissue>
    </source>
</reference>
<accession>A0AAN9NED3</accession>
<feature type="coiled-coil region" evidence="1">
    <location>
        <begin position="119"/>
        <end position="168"/>
    </location>
</feature>
<keyword evidence="4" id="KW-1185">Reference proteome</keyword>
<evidence type="ECO:0000256" key="2">
    <source>
        <dbReference type="SAM" id="Phobius"/>
    </source>
</evidence>
<sequence length="186" mass="21062">MTWSLPRLEIVHSITRGWIFILNAILDGEAVAVVVVFVFKGCFSHSPQDVLYFCKIGIEIGRVLFFSIYIAMDEVPIVVSYFPLYRHAYCVIGLVQKHCLAVTKTRDGKVAENLRIQENAELRKEIERLQFELKHSNNLQQEAEQLRIEKAKDAADRAQEAASLAEEKSKLLAEVDNLKGGTGSQR</sequence>
<evidence type="ECO:0000313" key="3">
    <source>
        <dbReference type="EMBL" id="KAK7368318.1"/>
    </source>
</evidence>
<gene>
    <name evidence="3" type="ORF">VNO80_10343</name>
</gene>